<evidence type="ECO:0000313" key="2">
    <source>
        <dbReference type="EMBL" id="CAH9086458.1"/>
    </source>
</evidence>
<evidence type="ECO:0000256" key="1">
    <source>
        <dbReference type="SAM" id="MobiDB-lite"/>
    </source>
</evidence>
<feature type="compositionally biased region" description="Gly residues" evidence="1">
    <location>
        <begin position="82"/>
        <end position="99"/>
    </location>
</feature>
<accession>A0AAV0CVN4</accession>
<protein>
    <submittedName>
        <fullName evidence="2">Uncharacterized protein</fullName>
    </submittedName>
</protein>
<reference evidence="2" key="1">
    <citation type="submission" date="2022-07" db="EMBL/GenBank/DDBJ databases">
        <authorList>
            <person name="Macas J."/>
            <person name="Novak P."/>
            <person name="Neumann P."/>
        </authorList>
    </citation>
    <scope>NUCLEOTIDE SEQUENCE</scope>
</reference>
<proteinExistence type="predicted"/>
<gene>
    <name evidence="2" type="ORF">CEPIT_LOCUS9804</name>
</gene>
<feature type="region of interest" description="Disordered" evidence="1">
    <location>
        <begin position="58"/>
        <end position="99"/>
    </location>
</feature>
<name>A0AAV0CVN4_9ASTE</name>
<dbReference type="Proteomes" id="UP001152523">
    <property type="component" value="Unassembled WGS sequence"/>
</dbReference>
<comment type="caution">
    <text evidence="2">The sequence shown here is derived from an EMBL/GenBank/DDBJ whole genome shotgun (WGS) entry which is preliminary data.</text>
</comment>
<keyword evidence="3" id="KW-1185">Reference proteome</keyword>
<evidence type="ECO:0000313" key="3">
    <source>
        <dbReference type="Proteomes" id="UP001152523"/>
    </source>
</evidence>
<sequence>MSLRRRHYDVSLWPAAVFGRRHFLASDGHRWEVVMDVTMFVSLYASQWQWRQCFYGRRRSDACGGGDTDTRDDDSDMSGDGSDTGGGSSDTGAGGSDIR</sequence>
<dbReference type="EMBL" id="CAMAPF010000056">
    <property type="protein sequence ID" value="CAH9086458.1"/>
    <property type="molecule type" value="Genomic_DNA"/>
</dbReference>
<organism evidence="2 3">
    <name type="scientific">Cuscuta epithymum</name>
    <dbReference type="NCBI Taxonomy" id="186058"/>
    <lineage>
        <taxon>Eukaryota</taxon>
        <taxon>Viridiplantae</taxon>
        <taxon>Streptophyta</taxon>
        <taxon>Embryophyta</taxon>
        <taxon>Tracheophyta</taxon>
        <taxon>Spermatophyta</taxon>
        <taxon>Magnoliopsida</taxon>
        <taxon>eudicotyledons</taxon>
        <taxon>Gunneridae</taxon>
        <taxon>Pentapetalae</taxon>
        <taxon>asterids</taxon>
        <taxon>lamiids</taxon>
        <taxon>Solanales</taxon>
        <taxon>Convolvulaceae</taxon>
        <taxon>Cuscuteae</taxon>
        <taxon>Cuscuta</taxon>
        <taxon>Cuscuta subgen. Cuscuta</taxon>
    </lineage>
</organism>
<dbReference type="AlphaFoldDB" id="A0AAV0CVN4"/>